<dbReference type="PANTHER" id="PTHR21381">
    <property type="entry name" value="ZGC:162297"/>
    <property type="match status" value="1"/>
</dbReference>
<reference evidence="3" key="1">
    <citation type="submission" date="2016-10" db="EMBL/GenBank/DDBJ databases">
        <authorList>
            <person name="Varghese N."/>
            <person name="Submissions S."/>
        </authorList>
    </citation>
    <scope>NUCLEOTIDE SEQUENCE [LARGE SCALE GENOMIC DNA]</scope>
    <source>
        <strain evidence="3">NLAE-zl-G277</strain>
    </source>
</reference>
<evidence type="ECO:0000256" key="1">
    <source>
        <dbReference type="ARBA" id="ARBA00006007"/>
    </source>
</evidence>
<gene>
    <name evidence="2" type="ORF">SAMN05216313_104211</name>
</gene>
<dbReference type="PANTHER" id="PTHR21381:SF3">
    <property type="entry name" value="SGC REGION PROTEIN SGCQ-RELATED"/>
    <property type="match status" value="1"/>
</dbReference>
<dbReference type="EMBL" id="FOIM01000004">
    <property type="protein sequence ID" value="SET32095.1"/>
    <property type="molecule type" value="Genomic_DNA"/>
</dbReference>
<accession>A0A1I0DKA9</accession>
<dbReference type="AlphaFoldDB" id="A0A1I0DKA9"/>
<dbReference type="STRING" id="460384.SAMN05216313_104211"/>
<name>A0A1I0DKA9_9FIRM</name>
<dbReference type="InterPro" id="IPR005137">
    <property type="entry name" value="BtpA"/>
</dbReference>
<comment type="similarity">
    <text evidence="1">Belongs to the BtpA family.</text>
</comment>
<organism evidence="2 3">
    <name type="scientific">Enterocloster lavalensis</name>
    <dbReference type="NCBI Taxonomy" id="460384"/>
    <lineage>
        <taxon>Bacteria</taxon>
        <taxon>Bacillati</taxon>
        <taxon>Bacillota</taxon>
        <taxon>Clostridia</taxon>
        <taxon>Lachnospirales</taxon>
        <taxon>Lachnospiraceae</taxon>
        <taxon>Enterocloster</taxon>
    </lineage>
</organism>
<dbReference type="Pfam" id="PF03437">
    <property type="entry name" value="BtpA"/>
    <property type="match status" value="1"/>
</dbReference>
<evidence type="ECO:0000313" key="3">
    <source>
        <dbReference type="Proteomes" id="UP000198508"/>
    </source>
</evidence>
<evidence type="ECO:0000313" key="2">
    <source>
        <dbReference type="EMBL" id="SET32095.1"/>
    </source>
</evidence>
<dbReference type="InterPro" id="IPR011060">
    <property type="entry name" value="RibuloseP-bd_barrel"/>
</dbReference>
<proteinExistence type="inferred from homology"/>
<dbReference type="SUPFAM" id="SSF51366">
    <property type="entry name" value="Ribulose-phoshate binding barrel"/>
    <property type="match status" value="1"/>
</dbReference>
<dbReference type="NCBIfam" id="TIGR00259">
    <property type="entry name" value="thylakoid_BtpA"/>
    <property type="match status" value="1"/>
</dbReference>
<keyword evidence="3" id="KW-1185">Reference proteome</keyword>
<dbReference type="PIRSF" id="PIRSF005956">
    <property type="entry name" value="BtpA"/>
    <property type="match status" value="1"/>
</dbReference>
<protein>
    <submittedName>
        <fullName evidence="2">Uncharacterized protein</fullName>
    </submittedName>
</protein>
<dbReference type="Proteomes" id="UP000198508">
    <property type="component" value="Unassembled WGS sequence"/>
</dbReference>
<dbReference type="RefSeq" id="WP_092361508.1">
    <property type="nucleotide sequence ID" value="NZ_CAKXUV010000002.1"/>
</dbReference>
<dbReference type="GeneID" id="93276187"/>
<sequence length="269" mass="29051">MSWVKDVIGTEKAVIGLCHLKALPGDPFYDEEGGMELVYEAALADVRALQEGGIDAIQFTNEFSIPYSMKPVTPTIVASMATVIGRLKEHLTVPFGANCIGDALSSVSLCCATGAKFTRGTFHGAWASNYGLTEGECSQVYQLRHNLRYDELRLVHYVVPESSLDIAGRDPVESLKAHYFLNKPDALGICGLVAGQKVDVGLLSRFKEKYPDAVLFAVTGVNAENASEIMSIADAAFVGTSLKKDGVFENAVDAARVGRLMEAVRKIRD</sequence>